<organism evidence="1 2">
    <name type="scientific">Tanacetum coccineum</name>
    <dbReference type="NCBI Taxonomy" id="301880"/>
    <lineage>
        <taxon>Eukaryota</taxon>
        <taxon>Viridiplantae</taxon>
        <taxon>Streptophyta</taxon>
        <taxon>Embryophyta</taxon>
        <taxon>Tracheophyta</taxon>
        <taxon>Spermatophyta</taxon>
        <taxon>Magnoliopsida</taxon>
        <taxon>eudicotyledons</taxon>
        <taxon>Gunneridae</taxon>
        <taxon>Pentapetalae</taxon>
        <taxon>asterids</taxon>
        <taxon>campanulids</taxon>
        <taxon>Asterales</taxon>
        <taxon>Asteraceae</taxon>
        <taxon>Asteroideae</taxon>
        <taxon>Anthemideae</taxon>
        <taxon>Anthemidinae</taxon>
        <taxon>Tanacetum</taxon>
    </lineage>
</organism>
<gene>
    <name evidence="1" type="ORF">Tco_1113153</name>
</gene>
<dbReference type="Proteomes" id="UP001151760">
    <property type="component" value="Unassembled WGS sequence"/>
</dbReference>
<name>A0ABQ5ISW4_9ASTR</name>
<dbReference type="EMBL" id="BQNB010021095">
    <property type="protein sequence ID" value="GJU02815.1"/>
    <property type="molecule type" value="Genomic_DNA"/>
</dbReference>
<comment type="caution">
    <text evidence="1">The sequence shown here is derived from an EMBL/GenBank/DDBJ whole genome shotgun (WGS) entry which is preliminary data.</text>
</comment>
<evidence type="ECO:0000313" key="2">
    <source>
        <dbReference type="Proteomes" id="UP001151760"/>
    </source>
</evidence>
<evidence type="ECO:0008006" key="3">
    <source>
        <dbReference type="Google" id="ProtNLM"/>
    </source>
</evidence>
<proteinExistence type="predicted"/>
<keyword evidence="2" id="KW-1185">Reference proteome</keyword>
<accession>A0ABQ5ISW4</accession>
<evidence type="ECO:0000313" key="1">
    <source>
        <dbReference type="EMBL" id="GJU02815.1"/>
    </source>
</evidence>
<dbReference type="CDD" id="cd09272">
    <property type="entry name" value="RNase_HI_RT_Ty1"/>
    <property type="match status" value="1"/>
</dbReference>
<protein>
    <recommendedName>
        <fullName evidence="3">Retrotransposon protein, putative, Ty1-copia subclass</fullName>
    </recommendedName>
</protein>
<dbReference type="PANTHER" id="PTHR11439">
    <property type="entry name" value="GAG-POL-RELATED RETROTRANSPOSON"/>
    <property type="match status" value="1"/>
</dbReference>
<sequence length="241" mass="27308">MENSKYASVPIQEKPNLSKAQGANTSSEVNRMQRVPYASAIGSIMYAVRCTRPDVAFVLILCSRFQQNPGEAHWTVVKTILKYLKNTKDMVLIYRGKPETGLKVTCYTDAKAEYIAGVEASMEAVRMRKFINELGNVVPTNKRPMEMLCDYMPAIATTNNPGIMKGARHYQRKYHYICEVIQDGEIILKKVHTDDNVAYPFTKPMPYTKHFEHAMMIGVRLTSSLLVTKKSLSLHHGNQEN</sequence>
<dbReference type="PANTHER" id="PTHR11439:SF496">
    <property type="entry name" value="RNA-DIRECTED DNA POLYMERASE"/>
    <property type="match status" value="1"/>
</dbReference>
<reference evidence="1" key="2">
    <citation type="submission" date="2022-01" db="EMBL/GenBank/DDBJ databases">
        <authorList>
            <person name="Yamashiro T."/>
            <person name="Shiraishi A."/>
            <person name="Satake H."/>
            <person name="Nakayama K."/>
        </authorList>
    </citation>
    <scope>NUCLEOTIDE SEQUENCE</scope>
</reference>
<reference evidence="1" key="1">
    <citation type="journal article" date="2022" name="Int. J. Mol. Sci.">
        <title>Draft Genome of Tanacetum Coccineum: Genomic Comparison of Closely Related Tanacetum-Family Plants.</title>
        <authorList>
            <person name="Yamashiro T."/>
            <person name="Shiraishi A."/>
            <person name="Nakayama K."/>
            <person name="Satake H."/>
        </authorList>
    </citation>
    <scope>NUCLEOTIDE SEQUENCE</scope>
</reference>